<dbReference type="AlphaFoldDB" id="A0A074RR53"/>
<evidence type="ECO:0000259" key="2">
    <source>
        <dbReference type="Pfam" id="PF10021"/>
    </source>
</evidence>
<dbReference type="InterPro" id="IPR012664">
    <property type="entry name" value="CHP02452"/>
</dbReference>
<dbReference type="Pfam" id="PF10021">
    <property type="entry name" value="PARG_cat_microb"/>
    <property type="match status" value="1"/>
</dbReference>
<name>A0A074RR53_9AGAM</name>
<comment type="caution">
    <text evidence="3">The sequence shown here is derived from an EMBL/GenBank/DDBJ whole genome shotgun (WGS) entry which is preliminary data.</text>
</comment>
<reference evidence="3 4" key="1">
    <citation type="submission" date="2013-12" db="EMBL/GenBank/DDBJ databases">
        <authorList>
            <person name="Cubeta M."/>
            <person name="Pakala S."/>
            <person name="Fedorova N."/>
            <person name="Thomas E."/>
            <person name="Dean R."/>
            <person name="Jabaji S."/>
            <person name="Neate S."/>
            <person name="Toda T."/>
            <person name="Tavantzis S."/>
            <person name="Vilgalys R."/>
            <person name="Bharathan N."/>
            <person name="Pakala S."/>
            <person name="Losada L.S."/>
            <person name="Zafar N."/>
            <person name="Nierman W."/>
        </authorList>
    </citation>
    <scope>NUCLEOTIDE SEQUENCE [LARGE SCALE GENOMIC DNA]</scope>
    <source>
        <strain evidence="3 4">123E</strain>
    </source>
</reference>
<accession>A0A074RR53</accession>
<dbReference type="InterPro" id="IPR043472">
    <property type="entry name" value="Macro_dom-like"/>
</dbReference>
<dbReference type="EMBL" id="AZST01000351">
    <property type="protein sequence ID" value="KEP49556.1"/>
    <property type="molecule type" value="Genomic_DNA"/>
</dbReference>
<feature type="compositionally biased region" description="Basic residues" evidence="1">
    <location>
        <begin position="99"/>
        <end position="112"/>
    </location>
</feature>
<dbReference type="HOGENOM" id="CLU_524917_0_0_1"/>
<dbReference type="OrthoDB" id="9985428at2759"/>
<protein>
    <submittedName>
        <fullName evidence="3">DUF2263 family protein</fullName>
    </submittedName>
</protein>
<feature type="compositionally biased region" description="Polar residues" evidence="1">
    <location>
        <begin position="55"/>
        <end position="80"/>
    </location>
</feature>
<evidence type="ECO:0000313" key="3">
    <source>
        <dbReference type="EMBL" id="KEP49556.1"/>
    </source>
</evidence>
<organism evidence="3 4">
    <name type="scientific">Rhizoctonia solani 123E</name>
    <dbReference type="NCBI Taxonomy" id="1423351"/>
    <lineage>
        <taxon>Eukaryota</taxon>
        <taxon>Fungi</taxon>
        <taxon>Dikarya</taxon>
        <taxon>Basidiomycota</taxon>
        <taxon>Agaricomycotina</taxon>
        <taxon>Agaricomycetes</taxon>
        <taxon>Cantharellales</taxon>
        <taxon>Ceratobasidiaceae</taxon>
        <taxon>Rhizoctonia</taxon>
    </lineage>
</organism>
<gene>
    <name evidence="3" type="ORF">V565_098220</name>
</gene>
<keyword evidence="4" id="KW-1185">Reference proteome</keyword>
<dbReference type="STRING" id="1423351.A0A074RR53"/>
<sequence length="519" mass="56391">MTRILSWTIRYKILIEPCALGLSIRKPALKPYSILSHQSSSHSKALPTMTDKNKSQPTLMNYFTVQGSSRGTASNPSSRGRGSGAPNPSESSGSESSRGRGRGGRGRGRGRGNSHSGPPGARAARAQLADDILTLIFKEPYRYSTPEGTTVVVRDCVKESTRNTLYFGPNDLPAPQPMEEALAGRLAQLDAGETAQMAGPDLVKQRHESPVWDIEEVEMETDRPSAVLDVHSQTDFTPVGSRTRFTILERSTVGGARGLGAVPDGRPSSLDGTWHLPTSGDNRLSRTGVLNFASAMNPGGGFVSGAQAQEEAICRASTLYASLISEPAESFYGYHRRARGNANRGRGRGDTGFAAGDLPDRAQYERGVYTDSMVYTPGVILVRDEWDEWASPVLVNVLTSAAVNAGVVRQQAHKEAEEEGRRVDQVALELHITQLMRSRMHRILALFLQQGDGKLVLGSFGTGVFQNRVRTIAEIWAELLILPGAPFENAFEEVEFSILGHETITQFREVWGAIRGNAM</sequence>
<evidence type="ECO:0000313" key="4">
    <source>
        <dbReference type="Proteomes" id="UP000027456"/>
    </source>
</evidence>
<dbReference type="InterPro" id="IPR019261">
    <property type="entry name" value="PARG_cat_microbial"/>
</dbReference>
<feature type="compositionally biased region" description="Low complexity" evidence="1">
    <location>
        <begin position="84"/>
        <end position="96"/>
    </location>
</feature>
<dbReference type="PANTHER" id="PTHR35596:SF1">
    <property type="entry name" value="MICROBIAL-TYPE PARG CATALYTIC DOMAIN-CONTAINING PROTEIN"/>
    <property type="match status" value="1"/>
</dbReference>
<feature type="region of interest" description="Disordered" evidence="1">
    <location>
        <begin position="258"/>
        <end position="279"/>
    </location>
</feature>
<dbReference type="Proteomes" id="UP000027456">
    <property type="component" value="Unassembled WGS sequence"/>
</dbReference>
<proteinExistence type="predicted"/>
<feature type="domain" description="Microbial-type PARG catalytic" evidence="2">
    <location>
        <begin position="142"/>
        <end position="384"/>
    </location>
</feature>
<dbReference type="Gene3D" id="3.40.220.10">
    <property type="entry name" value="Leucine Aminopeptidase, subunit E, domain 1"/>
    <property type="match status" value="1"/>
</dbReference>
<feature type="region of interest" description="Disordered" evidence="1">
    <location>
        <begin position="36"/>
        <end position="123"/>
    </location>
</feature>
<evidence type="ECO:0000256" key="1">
    <source>
        <dbReference type="SAM" id="MobiDB-lite"/>
    </source>
</evidence>
<dbReference type="PANTHER" id="PTHR35596">
    <property type="entry name" value="DUF2263 DOMAIN-CONTAINING PROTEIN"/>
    <property type="match status" value="1"/>
</dbReference>
<dbReference type="NCBIfam" id="TIGR02452">
    <property type="entry name" value="TIGR02452 family protein"/>
    <property type="match status" value="2"/>
</dbReference>